<dbReference type="InterPro" id="IPR025841">
    <property type="entry name" value="CP_ATPgrasp_2"/>
</dbReference>
<evidence type="ECO:0000259" key="1">
    <source>
        <dbReference type="Pfam" id="PF14403"/>
    </source>
</evidence>
<evidence type="ECO:0000313" key="2">
    <source>
        <dbReference type="EMBL" id="MCC2229423.1"/>
    </source>
</evidence>
<gene>
    <name evidence="2" type="ORF">LKD81_00210</name>
</gene>
<dbReference type="EMBL" id="JAJEQR010000001">
    <property type="protein sequence ID" value="MCC2229423.1"/>
    <property type="molecule type" value="Genomic_DNA"/>
</dbReference>
<dbReference type="Proteomes" id="UP001198182">
    <property type="component" value="Unassembled WGS sequence"/>
</dbReference>
<dbReference type="Pfam" id="PF14403">
    <property type="entry name" value="CP_ATPgrasp_2"/>
    <property type="match status" value="1"/>
</dbReference>
<reference evidence="2" key="1">
    <citation type="submission" date="2021-10" db="EMBL/GenBank/DDBJ databases">
        <title>Anaerobic single-cell dispensing facilitates the cultivation of human gut bacteria.</title>
        <authorList>
            <person name="Afrizal A."/>
        </authorList>
    </citation>
    <scope>NUCLEOTIDE SEQUENCE</scope>
    <source>
        <strain evidence="2">CLA-AA-H215</strain>
    </source>
</reference>
<accession>A0AAE3E790</accession>
<proteinExistence type="predicted"/>
<name>A0AAE3E790_9FIRM</name>
<sequence>MLNAKTERKNTDNYGKKQIVKDGVIQADFIFSSNGYLAECENFLPVKGVYAHISGFADQQSEPRV</sequence>
<organism evidence="2 3">
    <name type="scientific">Hominifimenecus microfluidus</name>
    <dbReference type="NCBI Taxonomy" id="2885348"/>
    <lineage>
        <taxon>Bacteria</taxon>
        <taxon>Bacillati</taxon>
        <taxon>Bacillota</taxon>
        <taxon>Clostridia</taxon>
        <taxon>Lachnospirales</taxon>
        <taxon>Lachnospiraceae</taxon>
        <taxon>Hominifimenecus</taxon>
    </lineage>
</organism>
<comment type="caution">
    <text evidence="2">The sequence shown here is derived from an EMBL/GenBank/DDBJ whole genome shotgun (WGS) entry which is preliminary data.</text>
</comment>
<keyword evidence="3" id="KW-1185">Reference proteome</keyword>
<dbReference type="AlphaFoldDB" id="A0AAE3E790"/>
<evidence type="ECO:0000313" key="3">
    <source>
        <dbReference type="Proteomes" id="UP001198182"/>
    </source>
</evidence>
<protein>
    <recommendedName>
        <fullName evidence="1">Circularly permuted ATP-grasp type 2 domain-containing protein</fullName>
    </recommendedName>
</protein>
<feature type="domain" description="Circularly permuted ATP-grasp type 2" evidence="1">
    <location>
        <begin position="11"/>
        <end position="56"/>
    </location>
</feature>